<reference evidence="3 4" key="1">
    <citation type="submission" date="2023-09" db="EMBL/GenBank/DDBJ databases">
        <authorList>
            <person name="Rey-Velasco X."/>
        </authorList>
    </citation>
    <scope>NUCLEOTIDE SEQUENCE [LARGE SCALE GENOMIC DNA]</scope>
    <source>
        <strain evidence="3 4">W409</strain>
    </source>
</reference>
<keyword evidence="1" id="KW-0812">Transmembrane</keyword>
<evidence type="ECO:0000313" key="4">
    <source>
        <dbReference type="Proteomes" id="UP001249020"/>
    </source>
</evidence>
<evidence type="ECO:0000256" key="1">
    <source>
        <dbReference type="SAM" id="Phobius"/>
    </source>
</evidence>
<accession>A0AAW8R387</accession>
<dbReference type="Pfam" id="PF07885">
    <property type="entry name" value="Ion_trans_2"/>
    <property type="match status" value="1"/>
</dbReference>
<feature type="transmembrane region" description="Helical" evidence="1">
    <location>
        <begin position="98"/>
        <end position="119"/>
    </location>
</feature>
<dbReference type="Gene3D" id="1.10.287.70">
    <property type="match status" value="1"/>
</dbReference>
<evidence type="ECO:0000313" key="3">
    <source>
        <dbReference type="EMBL" id="MDT0583370.1"/>
    </source>
</evidence>
<keyword evidence="1" id="KW-1133">Transmembrane helix</keyword>
<dbReference type="EMBL" id="JAVRIE010000005">
    <property type="protein sequence ID" value="MDT0583370.1"/>
    <property type="molecule type" value="Genomic_DNA"/>
</dbReference>
<sequence>MIVATLLIQVAFIAVSIATLTRFGSWLGSGQVSAKFILALSLLIIWLVMGLTVCCWVWALMFLQLDVLTTLESALYFSIVTFTTLGYGDLILTDSWRILGSLCAVNGLILVGLNTAFLVEALSRIRHSQVNGVRTTAEQGR</sequence>
<proteinExistence type="predicted"/>
<dbReference type="InterPro" id="IPR013099">
    <property type="entry name" value="K_chnl_dom"/>
</dbReference>
<dbReference type="SUPFAM" id="SSF81324">
    <property type="entry name" value="Voltage-gated potassium channels"/>
    <property type="match status" value="1"/>
</dbReference>
<feature type="transmembrane region" description="Helical" evidence="1">
    <location>
        <begin position="74"/>
        <end position="92"/>
    </location>
</feature>
<organism evidence="3 4">
    <name type="scientific">Brumicola blandensis</name>
    <dbReference type="NCBI Taxonomy" id="3075611"/>
    <lineage>
        <taxon>Bacteria</taxon>
        <taxon>Pseudomonadati</taxon>
        <taxon>Pseudomonadota</taxon>
        <taxon>Gammaproteobacteria</taxon>
        <taxon>Alteromonadales</taxon>
        <taxon>Alteromonadaceae</taxon>
        <taxon>Brumicola</taxon>
    </lineage>
</organism>
<keyword evidence="1" id="KW-0472">Membrane</keyword>
<name>A0AAW8R387_9ALTE</name>
<comment type="caution">
    <text evidence="3">The sequence shown here is derived from an EMBL/GenBank/DDBJ whole genome shotgun (WGS) entry which is preliminary data.</text>
</comment>
<dbReference type="Proteomes" id="UP001249020">
    <property type="component" value="Unassembled WGS sequence"/>
</dbReference>
<keyword evidence="4" id="KW-1185">Reference proteome</keyword>
<dbReference type="RefSeq" id="WP_311362145.1">
    <property type="nucleotide sequence ID" value="NZ_JAVRIE010000005.1"/>
</dbReference>
<protein>
    <submittedName>
        <fullName evidence="3">Ion channel</fullName>
    </submittedName>
</protein>
<feature type="domain" description="Potassium channel" evidence="2">
    <location>
        <begin position="60"/>
        <end position="123"/>
    </location>
</feature>
<feature type="transmembrane region" description="Helical" evidence="1">
    <location>
        <begin position="34"/>
        <end position="62"/>
    </location>
</feature>
<gene>
    <name evidence="3" type="ORF">RM544_12530</name>
</gene>
<dbReference type="AlphaFoldDB" id="A0AAW8R387"/>
<evidence type="ECO:0000259" key="2">
    <source>
        <dbReference type="Pfam" id="PF07885"/>
    </source>
</evidence>